<evidence type="ECO:0000256" key="1">
    <source>
        <dbReference type="SAM" id="MobiDB-lite"/>
    </source>
</evidence>
<evidence type="ECO:0000313" key="2">
    <source>
        <dbReference type="EMBL" id="GJN88724.1"/>
    </source>
</evidence>
<proteinExistence type="predicted"/>
<reference evidence="2 3" key="1">
    <citation type="submission" date="2021-12" db="EMBL/GenBank/DDBJ databases">
        <title>High titer production of polyol ester of fatty acids by Rhodotorula paludigena BS15 towards product separation-free biomass refinery.</title>
        <authorList>
            <person name="Mano J."/>
            <person name="Ono H."/>
            <person name="Tanaka T."/>
            <person name="Naito K."/>
            <person name="Sushida H."/>
            <person name="Ike M."/>
            <person name="Tokuyasu K."/>
            <person name="Kitaoka M."/>
        </authorList>
    </citation>
    <scope>NUCLEOTIDE SEQUENCE [LARGE SCALE GENOMIC DNA]</scope>
    <source>
        <strain evidence="2 3">BS15</strain>
    </source>
</reference>
<comment type="caution">
    <text evidence="2">The sequence shown here is derived from an EMBL/GenBank/DDBJ whole genome shotgun (WGS) entry which is preliminary data.</text>
</comment>
<name>A0AAV5GFT4_9BASI</name>
<feature type="compositionally biased region" description="Gly residues" evidence="1">
    <location>
        <begin position="269"/>
        <end position="278"/>
    </location>
</feature>
<protein>
    <submittedName>
        <fullName evidence="2">Uncharacterized protein</fullName>
    </submittedName>
</protein>
<organism evidence="2 3">
    <name type="scientific">Rhodotorula paludigena</name>
    <dbReference type="NCBI Taxonomy" id="86838"/>
    <lineage>
        <taxon>Eukaryota</taxon>
        <taxon>Fungi</taxon>
        <taxon>Dikarya</taxon>
        <taxon>Basidiomycota</taxon>
        <taxon>Pucciniomycotina</taxon>
        <taxon>Microbotryomycetes</taxon>
        <taxon>Sporidiobolales</taxon>
        <taxon>Sporidiobolaceae</taxon>
        <taxon>Rhodotorula</taxon>
    </lineage>
</organism>
<accession>A0AAV5GFT4</accession>
<feature type="compositionally biased region" description="Basic residues" evidence="1">
    <location>
        <begin position="28"/>
        <end position="41"/>
    </location>
</feature>
<sequence length="285" mass="30523">MPVASPSKHRMRVRYSEPLTRSGGLPSGHRHAPLGHLRGKTGRTGGHVATNKGPTAGDSSDASWDDAYAGEMSEVGEGNSDDSDAWTDEPTRAFEAVNDGGATGETNPAFDLARSFKQTKFYAQTDDGLLQFDERYTIALAKSKELLAFSTETVPQARLNVHEKLHSKLTSAAAALEGEKSKVIGPAATEIDLIQAASLMQVVYHELVQRVAAVKKRFEGNRVAVIKDIEAIRKEATIALENAAAKHATTSEELKKRLDRIKSDEKSGSSGGGGGAKGKQGKKKR</sequence>
<feature type="region of interest" description="Disordered" evidence="1">
    <location>
        <begin position="1"/>
        <end position="65"/>
    </location>
</feature>
<dbReference type="AlphaFoldDB" id="A0AAV5GFT4"/>
<dbReference type="Proteomes" id="UP001342314">
    <property type="component" value="Unassembled WGS sequence"/>
</dbReference>
<feature type="compositionally biased region" description="Basic and acidic residues" evidence="1">
    <location>
        <begin position="249"/>
        <end position="267"/>
    </location>
</feature>
<dbReference type="EMBL" id="BQKY01000003">
    <property type="protein sequence ID" value="GJN88724.1"/>
    <property type="molecule type" value="Genomic_DNA"/>
</dbReference>
<evidence type="ECO:0000313" key="3">
    <source>
        <dbReference type="Proteomes" id="UP001342314"/>
    </source>
</evidence>
<feature type="compositionally biased region" description="Low complexity" evidence="1">
    <location>
        <begin position="56"/>
        <end position="65"/>
    </location>
</feature>
<keyword evidence="3" id="KW-1185">Reference proteome</keyword>
<gene>
    <name evidence="2" type="ORF">Rhopal_001690-T1</name>
</gene>
<feature type="region of interest" description="Disordered" evidence="1">
    <location>
        <begin position="249"/>
        <end position="285"/>
    </location>
</feature>